<dbReference type="PATRIC" id="fig|182217.3.peg.865"/>
<evidence type="ECO:0000256" key="1">
    <source>
        <dbReference type="SAM" id="Coils"/>
    </source>
</evidence>
<organism evidence="2 3">
    <name type="scientific">Helicobacter cetorum (strain ATCC BAA-429 / MIT 00-7128)</name>
    <dbReference type="NCBI Taxonomy" id="182217"/>
    <lineage>
        <taxon>Bacteria</taxon>
        <taxon>Pseudomonadati</taxon>
        <taxon>Campylobacterota</taxon>
        <taxon>Epsilonproteobacteria</taxon>
        <taxon>Campylobacterales</taxon>
        <taxon>Helicobacteraceae</taxon>
        <taxon>Helicobacter</taxon>
    </lineage>
</organism>
<gene>
    <name evidence="2" type="ordered locus">HCW_04050</name>
</gene>
<keyword evidence="1" id="KW-0175">Coiled coil</keyword>
<reference evidence="3" key="1">
    <citation type="submission" date="2012-04" db="EMBL/GenBank/DDBJ databases">
        <title>Complete genome sequence of Helicobacter cetorum strain MIT 00-7128.</title>
        <authorList>
            <person name="Kersulyte D."/>
            <person name="Berg D.E."/>
        </authorList>
    </citation>
    <scope>NUCLEOTIDE SEQUENCE [LARGE SCALE GENOMIC DNA]</scope>
    <source>
        <strain evidence="3">MIT 00-7128</strain>
    </source>
</reference>
<dbReference type="AlphaFoldDB" id="I0EMB4"/>
<dbReference type="eggNOG" id="COG1315">
    <property type="taxonomic scope" value="Bacteria"/>
</dbReference>
<dbReference type="KEGG" id="hce:HCW_04050"/>
<dbReference type="HOGENOM" id="CLU_456183_0_0_7"/>
<proteinExistence type="predicted"/>
<dbReference type="EMBL" id="CP003479">
    <property type="protein sequence ID" value="AFI04083.1"/>
    <property type="molecule type" value="Genomic_DNA"/>
</dbReference>
<feature type="coiled-coil region" evidence="1">
    <location>
        <begin position="482"/>
        <end position="509"/>
    </location>
</feature>
<evidence type="ECO:0000313" key="3">
    <source>
        <dbReference type="Proteomes" id="UP000005010"/>
    </source>
</evidence>
<keyword evidence="3" id="KW-1185">Reference proteome</keyword>
<name>I0EMB4_HELC0</name>
<accession>I0EMB4</accession>
<protein>
    <recommendedName>
        <fullName evidence="4">DUF342 domain-containing protein</fullName>
    </recommendedName>
</protein>
<dbReference type="STRING" id="182217.HCW_04050"/>
<dbReference type="RefSeq" id="WP_014660953.1">
    <property type="nucleotide sequence ID" value="NC_017737.1"/>
</dbReference>
<dbReference type="Proteomes" id="UP000005010">
    <property type="component" value="Chromosome"/>
</dbReference>
<evidence type="ECO:0000313" key="2">
    <source>
        <dbReference type="EMBL" id="AFI04083.1"/>
    </source>
</evidence>
<sequence length="621" mass="71608">MSLEHFAPKTIAQCKDIKKELEKVANENQLDIQEVWFEILKTSIFVKPSAKDEFSEALSGELQQLEEDEYYEKKELLIYQAHDIRVKALPFERFFKVEVSAEADSLDIVLDDCFIVLDNEEYFQEIFGYIKECMAFEGVIMRQLPKMYERLKTLLRQYKDKKITSKRLNLQTSSHFIPNVEEKPVFLLEEEYIPTHKAPLNEEESAPRECYYASKENQVVARVAYPKQGVNGRNLKGFYIEVPKAPNTPTPIGYDKNFFEEKNQAGALIYCSRALQYVKMEKGRLVAKRDFEFEEMKSTNTPNLLGGVESGITLEIKAKDALSDAIDSNVILEASTINVRGNVGKDVILVADEIMIEGQVHHESYIYANKVHISNHKGVCYAKEFECKYLERGKVYADNVKMQVSAGSVIYAKHIELEKLKSDNKLYFSEQCLIDEVDGNGNRFIFYAFGGHENQEKLKEAKILLNQFGLKSKKIISQHQVLSRLVQNNQETMQKLKNATEEIRRSLMQQASVKEAYNEFMIALRRLKILKAQMLELQKLHNECYAKLVSIENSMPKASILTKSPFKQENIVIYHRNYPKVSNLTTMLNHNENVNIVYEPKENKIKKLFKGNIAPRMGGSK</sequence>
<evidence type="ECO:0008006" key="4">
    <source>
        <dbReference type="Google" id="ProtNLM"/>
    </source>
</evidence>